<gene>
    <name evidence="2" type="ORF">LCMAC101_07220</name>
</gene>
<feature type="compositionally biased region" description="Polar residues" evidence="1">
    <location>
        <begin position="29"/>
        <end position="47"/>
    </location>
</feature>
<feature type="region of interest" description="Disordered" evidence="1">
    <location>
        <begin position="25"/>
        <end position="47"/>
    </location>
</feature>
<protein>
    <submittedName>
        <fullName evidence="2">Uncharacterized protein</fullName>
    </submittedName>
</protein>
<dbReference type="EMBL" id="MK500330">
    <property type="protein sequence ID" value="QBK86127.1"/>
    <property type="molecule type" value="Genomic_DNA"/>
</dbReference>
<proteinExistence type="predicted"/>
<accession>A0A481YT34</accession>
<reference evidence="2" key="1">
    <citation type="journal article" date="2019" name="MBio">
        <title>Virus Genomes from Deep Sea Sediments Expand the Ocean Megavirome and Support Independent Origins of Viral Gigantism.</title>
        <authorList>
            <person name="Backstrom D."/>
            <person name="Yutin N."/>
            <person name="Jorgensen S.L."/>
            <person name="Dharamshi J."/>
            <person name="Homa F."/>
            <person name="Zaremba-Niedwiedzka K."/>
            <person name="Spang A."/>
            <person name="Wolf Y.I."/>
            <person name="Koonin E.V."/>
            <person name="Ettema T.J."/>
        </authorList>
    </citation>
    <scope>NUCLEOTIDE SEQUENCE</scope>
</reference>
<evidence type="ECO:0000313" key="2">
    <source>
        <dbReference type="EMBL" id="QBK86127.1"/>
    </source>
</evidence>
<evidence type="ECO:0000256" key="1">
    <source>
        <dbReference type="SAM" id="MobiDB-lite"/>
    </source>
</evidence>
<sequence>MAAHNMGSIYKPFYKDKKFTISASYEPKGTSQRNTRSVADVSSSRNVPKSNSYMKFYQTNCHSIDSRTFSEVKKDVLQILKDPNSSPEVKIMLGDWLFRKIFRCFHMTENVLEEVCNDMIPPIGKCQNTIIKSMYLHFNNLDSVNKIALYYYLNRFSDRDKFFILQLLNDTQLVKNYVQDARITDDSLREHFIKWLKASSAFEQQSNILDVLLKHFKNNPDVVQVYNKMRWGENKERGTLYEDEQNVHDEGIKQSSLDVAEKLIEWDSIAPIKVPPMVKFRDFVTGMLYPLYSSKEKSTIDCVVERMCIDTTYFGDGFTIAELFLSILNYVLRSKHKKELLKRLMEEMNEMQILCASGYIVRLMNVLQGFDDNYTVTVSFSKQLYAVLSKILADSMTDVSEEIIEGSIELNNVYLEHICQAVNKNIYQLIDDYGKDVYIYLIEVLSSITGYKNWKIERGEISY</sequence>
<name>A0A481YT34_9VIRU</name>
<organism evidence="2">
    <name type="scientific">Marseillevirus LCMAC101</name>
    <dbReference type="NCBI Taxonomy" id="2506602"/>
    <lineage>
        <taxon>Viruses</taxon>
        <taxon>Varidnaviria</taxon>
        <taxon>Bamfordvirae</taxon>
        <taxon>Nucleocytoviricota</taxon>
        <taxon>Megaviricetes</taxon>
        <taxon>Pimascovirales</taxon>
        <taxon>Pimascovirales incertae sedis</taxon>
        <taxon>Marseilleviridae</taxon>
    </lineage>
</organism>